<dbReference type="PANTHER" id="PTHR43390:SF1">
    <property type="entry name" value="CHLOROPLAST PROCESSING PEPTIDASE"/>
    <property type="match status" value="1"/>
</dbReference>
<feature type="compositionally biased region" description="Polar residues" evidence="7">
    <location>
        <begin position="1"/>
        <end position="15"/>
    </location>
</feature>
<keyword evidence="6" id="KW-0472">Membrane</keyword>
<evidence type="ECO:0000256" key="2">
    <source>
        <dbReference type="ARBA" id="ARBA00004401"/>
    </source>
</evidence>
<keyword evidence="6" id="KW-0812">Transmembrane</keyword>
<dbReference type="NCBIfam" id="TIGR02227">
    <property type="entry name" value="sigpep_I_bact"/>
    <property type="match status" value="1"/>
</dbReference>
<evidence type="ECO:0000256" key="7">
    <source>
        <dbReference type="SAM" id="MobiDB-lite"/>
    </source>
</evidence>
<dbReference type="InterPro" id="IPR000223">
    <property type="entry name" value="Pept_S26A_signal_pept_1"/>
</dbReference>
<evidence type="ECO:0000256" key="3">
    <source>
        <dbReference type="ARBA" id="ARBA00009370"/>
    </source>
</evidence>
<comment type="similarity">
    <text evidence="3 6">Belongs to the peptidase S26 family.</text>
</comment>
<dbReference type="PANTHER" id="PTHR43390">
    <property type="entry name" value="SIGNAL PEPTIDASE I"/>
    <property type="match status" value="1"/>
</dbReference>
<dbReference type="PROSITE" id="PS00760">
    <property type="entry name" value="SPASE_I_2"/>
    <property type="match status" value="1"/>
</dbReference>
<comment type="catalytic activity">
    <reaction evidence="1 6">
        <text>Cleavage of hydrophobic, N-terminal signal or leader sequences from secreted and periplasmic proteins.</text>
        <dbReference type="EC" id="3.4.21.89"/>
    </reaction>
</comment>
<comment type="subcellular location">
    <subcellularLocation>
        <location evidence="2">Cell membrane</location>
        <topology evidence="2">Single-pass type II membrane protein</topology>
    </subcellularLocation>
    <subcellularLocation>
        <location evidence="6">Membrane</location>
        <topology evidence="6">Single-pass type II membrane protein</topology>
    </subcellularLocation>
</comment>
<dbReference type="PROSITE" id="PS00761">
    <property type="entry name" value="SPASE_I_3"/>
    <property type="match status" value="1"/>
</dbReference>
<keyword evidence="10" id="KW-1185">Reference proteome</keyword>
<keyword evidence="5 6" id="KW-0378">Hydrolase</keyword>
<dbReference type="EC" id="3.4.21.89" evidence="4 6"/>
<keyword evidence="6" id="KW-1133">Transmembrane helix</keyword>
<feature type="domain" description="Peptidase S26" evidence="8">
    <location>
        <begin position="45"/>
        <end position="243"/>
    </location>
</feature>
<evidence type="ECO:0000256" key="5">
    <source>
        <dbReference type="ARBA" id="ARBA00022801"/>
    </source>
</evidence>
<dbReference type="PRINTS" id="PR00727">
    <property type="entry name" value="LEADERPTASE"/>
</dbReference>
<dbReference type="Gene3D" id="2.10.109.10">
    <property type="entry name" value="Umud Fragment, subunit A"/>
    <property type="match status" value="1"/>
</dbReference>
<dbReference type="InterPro" id="IPR019533">
    <property type="entry name" value="Peptidase_S26"/>
</dbReference>
<proteinExistence type="inferred from homology"/>
<evidence type="ECO:0000256" key="1">
    <source>
        <dbReference type="ARBA" id="ARBA00000677"/>
    </source>
</evidence>
<dbReference type="InterPro" id="IPR036286">
    <property type="entry name" value="LexA/Signal_pep-like_sf"/>
</dbReference>
<evidence type="ECO:0000259" key="8">
    <source>
        <dbReference type="Pfam" id="PF10502"/>
    </source>
</evidence>
<reference evidence="9" key="2">
    <citation type="journal article" date="2022" name="Sci. Rep.">
        <title>In silico prediction of the enzymes involved in the degradation of the herbicide molinate by Gulosibacter molinativorax ON4T.</title>
        <authorList>
            <person name="Lopes A.R."/>
            <person name="Bunin E."/>
            <person name="Viana A.T."/>
            <person name="Froufe H."/>
            <person name="Munoz-Merida A."/>
            <person name="Pinho D."/>
            <person name="Figueiredo J."/>
            <person name="Barroso C."/>
            <person name="Vaz-Moreira I."/>
            <person name="Bellanger X."/>
            <person name="Egas C."/>
            <person name="Nunes O.C."/>
        </authorList>
    </citation>
    <scope>NUCLEOTIDE SEQUENCE</scope>
    <source>
        <strain evidence="9">ON4</strain>
    </source>
</reference>
<comment type="caution">
    <text evidence="9">The sequence shown here is derived from an EMBL/GenBank/DDBJ whole genome shotgun (WGS) entry which is preliminary data.</text>
</comment>
<evidence type="ECO:0000313" key="9">
    <source>
        <dbReference type="EMBL" id="MDJ1371279.1"/>
    </source>
</evidence>
<gene>
    <name evidence="9" type="primary">lepB</name>
    <name evidence="9" type="ORF">C7K25_07840</name>
</gene>
<reference evidence="9" key="1">
    <citation type="submission" date="2018-03" db="EMBL/GenBank/DDBJ databases">
        <authorList>
            <person name="Nunes O.C."/>
            <person name="Lopes A.R."/>
            <person name="Froufe H."/>
            <person name="Munoz-Merida A."/>
            <person name="Barroso C."/>
            <person name="Egas C."/>
        </authorList>
    </citation>
    <scope>NUCLEOTIDE SEQUENCE</scope>
    <source>
        <strain evidence="9">ON4</strain>
    </source>
</reference>
<dbReference type="InterPro" id="IPR019757">
    <property type="entry name" value="Pept_S26A_signal_pept_1_Lys-AS"/>
</dbReference>
<dbReference type="InterPro" id="IPR019758">
    <property type="entry name" value="Pept_S26A_signal_pept_1_CS"/>
</dbReference>
<dbReference type="Proteomes" id="UP001170379">
    <property type="component" value="Unassembled WGS sequence"/>
</dbReference>
<accession>A0ABT7C931</accession>
<evidence type="ECO:0000256" key="6">
    <source>
        <dbReference type="RuleBase" id="RU362042"/>
    </source>
</evidence>
<sequence>MTRVATHSEQASQEEASAPPEPGGSSTPRRPSFIRRLFRNPLTPLLTALILVSLIQGFVVKLNEVHSTSMLDTLHPTERILVNRLSYLFASPQPGDVVTYTVPEDWNEPKPFEIDSPFEYAVRLFGEVTGIGPPLSVTNLKRIVATPGQVVQIAQDGSLLVDGERAPNSSTGINFEPGTAPANCSSDKAEPCFEFVVPEGEYVVAGDNRPNSSDSLSHCWGEAVDGCVRTVPEDAIIGNVFAVAFPNTRVVN</sequence>
<dbReference type="CDD" id="cd06530">
    <property type="entry name" value="S26_SPase_I"/>
    <property type="match status" value="1"/>
</dbReference>
<dbReference type="Pfam" id="PF10502">
    <property type="entry name" value="Peptidase_S26"/>
    <property type="match status" value="1"/>
</dbReference>
<evidence type="ECO:0000313" key="10">
    <source>
        <dbReference type="Proteomes" id="UP001170379"/>
    </source>
</evidence>
<feature type="transmembrane region" description="Helical" evidence="6">
    <location>
        <begin position="42"/>
        <end position="60"/>
    </location>
</feature>
<evidence type="ECO:0000256" key="4">
    <source>
        <dbReference type="ARBA" id="ARBA00013208"/>
    </source>
</evidence>
<dbReference type="EMBL" id="PXVD01000011">
    <property type="protein sequence ID" value="MDJ1371279.1"/>
    <property type="molecule type" value="Genomic_DNA"/>
</dbReference>
<dbReference type="SUPFAM" id="SSF51306">
    <property type="entry name" value="LexA/Signal peptidase"/>
    <property type="match status" value="1"/>
</dbReference>
<name>A0ABT7C931_9MICO</name>
<protein>
    <recommendedName>
        <fullName evidence="4 6">Signal peptidase I</fullName>
        <ecNumber evidence="4 6">3.4.21.89</ecNumber>
    </recommendedName>
</protein>
<feature type="region of interest" description="Disordered" evidence="7">
    <location>
        <begin position="1"/>
        <end position="31"/>
    </location>
</feature>
<organism evidence="9 10">
    <name type="scientific">Gulosibacter molinativorax</name>
    <dbReference type="NCBI Taxonomy" id="256821"/>
    <lineage>
        <taxon>Bacteria</taxon>
        <taxon>Bacillati</taxon>
        <taxon>Actinomycetota</taxon>
        <taxon>Actinomycetes</taxon>
        <taxon>Micrococcales</taxon>
        <taxon>Microbacteriaceae</taxon>
        <taxon>Gulosibacter</taxon>
    </lineage>
</organism>
<keyword evidence="6" id="KW-0645">Protease</keyword>